<accession>A0A1M2VC58</accession>
<evidence type="ECO:0000313" key="2">
    <source>
        <dbReference type="Proteomes" id="UP000184267"/>
    </source>
</evidence>
<dbReference type="EMBL" id="MNAD01001487">
    <property type="protein sequence ID" value="OJT05117.1"/>
    <property type="molecule type" value="Genomic_DNA"/>
</dbReference>
<feature type="non-terminal residue" evidence="1">
    <location>
        <position position="136"/>
    </location>
</feature>
<evidence type="ECO:0000313" key="1">
    <source>
        <dbReference type="EMBL" id="OJT05117.1"/>
    </source>
</evidence>
<reference evidence="1 2" key="1">
    <citation type="submission" date="2016-10" db="EMBL/GenBank/DDBJ databases">
        <title>Genome sequence of the basidiomycete white-rot fungus Trametes pubescens.</title>
        <authorList>
            <person name="Makela M.R."/>
            <person name="Granchi Z."/>
            <person name="Peng M."/>
            <person name="De Vries R.P."/>
            <person name="Grigoriev I."/>
            <person name="Riley R."/>
            <person name="Hilden K."/>
        </authorList>
    </citation>
    <scope>NUCLEOTIDE SEQUENCE [LARGE SCALE GENOMIC DNA]</scope>
    <source>
        <strain evidence="1 2">FBCC735</strain>
    </source>
</reference>
<proteinExistence type="predicted"/>
<protein>
    <submittedName>
        <fullName evidence="1">Uncharacterized protein</fullName>
    </submittedName>
</protein>
<name>A0A1M2VC58_TRAPU</name>
<organism evidence="1 2">
    <name type="scientific">Trametes pubescens</name>
    <name type="common">White-rot fungus</name>
    <dbReference type="NCBI Taxonomy" id="154538"/>
    <lineage>
        <taxon>Eukaryota</taxon>
        <taxon>Fungi</taxon>
        <taxon>Dikarya</taxon>
        <taxon>Basidiomycota</taxon>
        <taxon>Agaricomycotina</taxon>
        <taxon>Agaricomycetes</taxon>
        <taxon>Polyporales</taxon>
        <taxon>Polyporaceae</taxon>
        <taxon>Trametes</taxon>
    </lineage>
</organism>
<gene>
    <name evidence="1" type="ORF">TRAPUB_4095</name>
</gene>
<dbReference type="AlphaFoldDB" id="A0A1M2VC58"/>
<keyword evidence="2" id="KW-1185">Reference proteome</keyword>
<comment type="caution">
    <text evidence="1">The sequence shown here is derived from an EMBL/GenBank/DDBJ whole genome shotgun (WGS) entry which is preliminary data.</text>
</comment>
<dbReference type="Proteomes" id="UP000184267">
    <property type="component" value="Unassembled WGS sequence"/>
</dbReference>
<dbReference type="STRING" id="154538.A0A1M2VC58"/>
<dbReference type="OrthoDB" id="432234at2759"/>
<sequence>MVLHTNDWTELSNAEISRRTQMLQAEQIIQASGWLDPMKEKNIYEVPSKFNSKEDMSFADWKNVLATKCQEILDARDAQASTEETSECEPYYMNKAFKAQDQEVQALIDGTAKEFSLNEAQERAFRIVANHAVESN</sequence>